<feature type="domain" description="Glycosyl transferase family 3" evidence="10">
    <location>
        <begin position="84"/>
        <end position="333"/>
    </location>
</feature>
<keyword evidence="13" id="KW-1185">Reference proteome</keyword>
<evidence type="ECO:0000256" key="1">
    <source>
        <dbReference type="ARBA" id="ARBA00004907"/>
    </source>
</evidence>
<evidence type="ECO:0000256" key="2">
    <source>
        <dbReference type="ARBA" id="ARBA00022605"/>
    </source>
</evidence>
<dbReference type="Pfam" id="PF00591">
    <property type="entry name" value="Glycos_transf_3"/>
    <property type="match status" value="1"/>
</dbReference>
<feature type="binding site" evidence="9">
    <location>
        <position position="90"/>
    </location>
    <ligand>
        <name>anthranilate</name>
        <dbReference type="ChEBI" id="CHEBI:16567"/>
        <label>1</label>
    </ligand>
</feature>
<keyword evidence="4 9" id="KW-0808">Transferase</keyword>
<keyword evidence="5 9" id="KW-0822">Tryptophan biosynthesis</keyword>
<dbReference type="NCBIfam" id="TIGR01245">
    <property type="entry name" value="trpD"/>
    <property type="match status" value="1"/>
</dbReference>
<reference evidence="12 13" key="1">
    <citation type="submission" date="2017-06" db="EMBL/GenBank/DDBJ databases">
        <title>Description of Rhodopirellula bahusiensis sp. nov.</title>
        <authorList>
            <person name="Kizina J."/>
            <person name="Harder J."/>
        </authorList>
    </citation>
    <scope>NUCLEOTIDE SEQUENCE [LARGE SCALE GENOMIC DNA]</scope>
    <source>
        <strain evidence="12 13">SWK21</strain>
    </source>
</reference>
<evidence type="ECO:0000256" key="4">
    <source>
        <dbReference type="ARBA" id="ARBA00022679"/>
    </source>
</evidence>
<evidence type="ECO:0000313" key="12">
    <source>
        <dbReference type="EMBL" id="PHQ36955.1"/>
    </source>
</evidence>
<feature type="binding site" evidence="9">
    <location>
        <begin position="93"/>
        <end position="94"/>
    </location>
    <ligand>
        <name>5-phospho-alpha-D-ribose 1-diphosphate</name>
        <dbReference type="ChEBI" id="CHEBI:58017"/>
    </ligand>
</feature>
<keyword evidence="2 9" id="KW-0028">Amino-acid biosynthesis</keyword>
<comment type="cofactor">
    <cofactor evidence="9">
        <name>Mg(2+)</name>
        <dbReference type="ChEBI" id="CHEBI:18420"/>
    </cofactor>
    <text evidence="9">Binds 2 magnesium ions per monomer.</text>
</comment>
<evidence type="ECO:0000313" key="13">
    <source>
        <dbReference type="Proteomes" id="UP000225740"/>
    </source>
</evidence>
<comment type="pathway">
    <text evidence="1 9">Amino-acid biosynthesis; L-tryptophan biosynthesis; L-tryptophan from chorismate: step 2/5.</text>
</comment>
<feature type="binding site" evidence="9">
    <location>
        <position position="90"/>
    </location>
    <ligand>
        <name>5-phospho-alpha-D-ribose 1-diphosphate</name>
        <dbReference type="ChEBI" id="CHEBI:58017"/>
    </ligand>
</feature>
<dbReference type="OrthoDB" id="9806430at2"/>
<dbReference type="InterPro" id="IPR035902">
    <property type="entry name" value="Nuc_phospho_transferase"/>
</dbReference>
<dbReference type="RefSeq" id="WP_099258658.1">
    <property type="nucleotide sequence ID" value="NZ_NIZW01000001.1"/>
</dbReference>
<accession>A0A2G1WD41</accession>
<feature type="binding site" evidence="9">
    <location>
        <position position="236"/>
    </location>
    <ligand>
        <name>Mg(2+)</name>
        <dbReference type="ChEBI" id="CHEBI:18420"/>
        <label>2</label>
    </ligand>
</feature>
<proteinExistence type="inferred from homology"/>
<dbReference type="GO" id="GO:0000162">
    <property type="term" value="P:L-tryptophan biosynthetic process"/>
    <property type="evidence" value="ECO:0007669"/>
    <property type="project" value="UniProtKB-UniRule"/>
</dbReference>
<dbReference type="AlphaFoldDB" id="A0A2G1WD41"/>
<comment type="catalytic activity">
    <reaction evidence="7 9">
        <text>N-(5-phospho-beta-D-ribosyl)anthranilate + diphosphate = 5-phospho-alpha-D-ribose 1-diphosphate + anthranilate</text>
        <dbReference type="Rhea" id="RHEA:11768"/>
        <dbReference type="ChEBI" id="CHEBI:16567"/>
        <dbReference type="ChEBI" id="CHEBI:18277"/>
        <dbReference type="ChEBI" id="CHEBI:33019"/>
        <dbReference type="ChEBI" id="CHEBI:58017"/>
        <dbReference type="EC" id="2.4.2.18"/>
    </reaction>
</comment>
<evidence type="ECO:0000259" key="10">
    <source>
        <dbReference type="Pfam" id="PF00591"/>
    </source>
</evidence>
<feature type="binding site" evidence="9">
    <location>
        <position position="98"/>
    </location>
    <ligand>
        <name>5-phospho-alpha-D-ribose 1-diphosphate</name>
        <dbReference type="ChEBI" id="CHEBI:58017"/>
    </ligand>
</feature>
<gene>
    <name evidence="9 12" type="primary">trpD</name>
    <name evidence="12" type="ORF">CEE69_00825</name>
</gene>
<keyword evidence="9" id="KW-0479">Metal-binding</keyword>
<feature type="binding site" evidence="9">
    <location>
        <begin position="100"/>
        <end position="103"/>
    </location>
    <ligand>
        <name>5-phospho-alpha-D-ribose 1-diphosphate</name>
        <dbReference type="ChEBI" id="CHEBI:58017"/>
    </ligand>
</feature>
<dbReference type="GO" id="GO:0000287">
    <property type="term" value="F:magnesium ion binding"/>
    <property type="evidence" value="ECO:0007669"/>
    <property type="project" value="UniProtKB-UniRule"/>
</dbReference>
<keyword evidence="9" id="KW-0460">Magnesium</keyword>
<dbReference type="PANTHER" id="PTHR43285:SF2">
    <property type="entry name" value="ANTHRANILATE PHOSPHORIBOSYLTRANSFERASE"/>
    <property type="match status" value="1"/>
</dbReference>
<evidence type="ECO:0000256" key="3">
    <source>
        <dbReference type="ARBA" id="ARBA00022676"/>
    </source>
</evidence>
<dbReference type="Pfam" id="PF02885">
    <property type="entry name" value="Glycos_trans_3N"/>
    <property type="match status" value="1"/>
</dbReference>
<evidence type="ECO:0000256" key="6">
    <source>
        <dbReference type="ARBA" id="ARBA00023141"/>
    </source>
</evidence>
<evidence type="ECO:0000259" key="11">
    <source>
        <dbReference type="Pfam" id="PF02885"/>
    </source>
</evidence>
<dbReference type="GO" id="GO:0005829">
    <property type="term" value="C:cytosol"/>
    <property type="evidence" value="ECO:0007669"/>
    <property type="project" value="TreeGrafter"/>
</dbReference>
<evidence type="ECO:0000256" key="8">
    <source>
        <dbReference type="ARBA" id="ARBA00061188"/>
    </source>
</evidence>
<feature type="binding site" evidence="9">
    <location>
        <position position="121"/>
    </location>
    <ligand>
        <name>anthranilate</name>
        <dbReference type="ChEBI" id="CHEBI:16567"/>
        <label>1</label>
    </ligand>
</feature>
<feature type="domain" description="Glycosyl transferase family 3 N-terminal" evidence="11">
    <location>
        <begin position="14"/>
        <end position="75"/>
    </location>
</feature>
<dbReference type="EMBL" id="NIZW01000001">
    <property type="protein sequence ID" value="PHQ36955.1"/>
    <property type="molecule type" value="Genomic_DNA"/>
</dbReference>
<comment type="function">
    <text evidence="9">Catalyzes the transfer of the phosphoribosyl group of 5-phosphorylribose-1-pyrophosphate (PRPP) to anthranilate to yield N-(5'-phosphoribosyl)-anthranilate (PRA).</text>
</comment>
<feature type="binding site" evidence="9">
    <location>
        <position position="235"/>
    </location>
    <ligand>
        <name>Mg(2+)</name>
        <dbReference type="ChEBI" id="CHEBI:18420"/>
        <label>2</label>
    </ligand>
</feature>
<comment type="similarity">
    <text evidence="8">In the C-terminal section; belongs to the anthranilate phosphoribosyltransferase family.</text>
</comment>
<comment type="caution">
    <text evidence="9">Lacks conserved residue(s) required for the propagation of feature annotation.</text>
</comment>
<evidence type="ECO:0000256" key="9">
    <source>
        <dbReference type="HAMAP-Rule" id="MF_00211"/>
    </source>
</evidence>
<keyword evidence="6 9" id="KW-0057">Aromatic amino acid biosynthesis</keyword>
<organism evidence="12 13">
    <name type="scientific">Rhodopirellula bahusiensis</name>
    <dbReference type="NCBI Taxonomy" id="2014065"/>
    <lineage>
        <taxon>Bacteria</taxon>
        <taxon>Pseudomonadati</taxon>
        <taxon>Planctomycetota</taxon>
        <taxon>Planctomycetia</taxon>
        <taxon>Pirellulales</taxon>
        <taxon>Pirellulaceae</taxon>
        <taxon>Rhodopirellula</taxon>
    </lineage>
</organism>
<evidence type="ECO:0000256" key="5">
    <source>
        <dbReference type="ARBA" id="ARBA00022822"/>
    </source>
</evidence>
<dbReference type="InterPro" id="IPR017459">
    <property type="entry name" value="Glycosyl_Trfase_fam3_N_dom"/>
</dbReference>
<dbReference type="PANTHER" id="PTHR43285">
    <property type="entry name" value="ANTHRANILATE PHOSPHORIBOSYLTRANSFERASE"/>
    <property type="match status" value="1"/>
</dbReference>
<sequence>MTDSSTDPTLTFSDAITRARGGNDLSAEQTGALIDAMLQGAANEEEVGQLLLALREKGEAVSELVGAARAMRKHMTRIDHDHDVLLDTCGTGGSGSGTFNISTAVAILASACGVAVAKHGNRRATSKTGSADVLECLGVKIESEPDQVSRRLNDIGICFCFAAKLHPAMRHVVSVRRKLAVPTLFNLLGPLCNPAGATHQLLGTAAPETQIKIAAALAELDTQRSYVLHADDGQDEVSLDGATSCIEVASGAQQSHTWMPADFGLTPVHQNALAAADPPESAEIIRSLFEGSPGPQRDTVLAGCAAALSLVGRVSSLTEGVQLAAEAIDSGAAQDKLKQLAE</sequence>
<dbReference type="Gene3D" id="1.20.970.10">
    <property type="entry name" value="Transferase, Pyrimidine Nucleoside Phosphorylase, Chain C"/>
    <property type="match status" value="1"/>
</dbReference>
<dbReference type="EC" id="2.4.2.18" evidence="9"/>
<dbReference type="HAMAP" id="MF_00211">
    <property type="entry name" value="TrpD"/>
    <property type="match status" value="1"/>
</dbReference>
<evidence type="ECO:0000256" key="7">
    <source>
        <dbReference type="ARBA" id="ARBA00052328"/>
    </source>
</evidence>
<feature type="binding site" evidence="9">
    <location>
        <position position="130"/>
    </location>
    <ligand>
        <name>5-phospho-alpha-D-ribose 1-diphosphate</name>
        <dbReference type="ChEBI" id="CHEBI:58017"/>
    </ligand>
</feature>
<dbReference type="InterPro" id="IPR000312">
    <property type="entry name" value="Glycosyl_Trfase_fam3"/>
</dbReference>
<dbReference type="GeneID" id="90606850"/>
<name>A0A2G1WD41_9BACT</name>
<dbReference type="SUPFAM" id="SSF47648">
    <property type="entry name" value="Nucleoside phosphorylase/phosphoribosyltransferase N-terminal domain"/>
    <property type="match status" value="1"/>
</dbReference>
<dbReference type="Proteomes" id="UP000225740">
    <property type="component" value="Unassembled WGS sequence"/>
</dbReference>
<protein>
    <recommendedName>
        <fullName evidence="9">Anthranilate phosphoribosyltransferase</fullName>
        <ecNumber evidence="9">2.4.2.18</ecNumber>
    </recommendedName>
</protein>
<dbReference type="Gene3D" id="3.40.1030.10">
    <property type="entry name" value="Nucleoside phosphorylase/phosphoribosyltransferase catalytic domain"/>
    <property type="match status" value="1"/>
</dbReference>
<feature type="binding site" evidence="9">
    <location>
        <position position="102"/>
    </location>
    <ligand>
        <name>Mg(2+)</name>
        <dbReference type="ChEBI" id="CHEBI:18420"/>
        <label>1</label>
    </ligand>
</feature>
<feature type="binding site" evidence="9">
    <location>
        <position position="176"/>
    </location>
    <ligand>
        <name>anthranilate</name>
        <dbReference type="ChEBI" id="CHEBI:16567"/>
        <label>2</label>
    </ligand>
</feature>
<dbReference type="InterPro" id="IPR005940">
    <property type="entry name" value="Anthranilate_Pribosyl_Tfrase"/>
</dbReference>
<comment type="subunit">
    <text evidence="9">Homodimer.</text>
</comment>
<dbReference type="InterPro" id="IPR036320">
    <property type="entry name" value="Glycosyl_Trfase_fam3_N_dom_sf"/>
</dbReference>
<dbReference type="FunFam" id="3.40.1030.10:FF:000002">
    <property type="entry name" value="Anthranilate phosphoribosyltransferase"/>
    <property type="match status" value="1"/>
</dbReference>
<comment type="caution">
    <text evidence="12">The sequence shown here is derived from an EMBL/GenBank/DDBJ whole genome shotgun (WGS) entry which is preliminary data.</text>
</comment>
<dbReference type="SUPFAM" id="SSF52418">
    <property type="entry name" value="Nucleoside phosphorylase/phosphoribosyltransferase catalytic domain"/>
    <property type="match status" value="1"/>
</dbReference>
<keyword evidence="3 9" id="KW-0328">Glycosyltransferase</keyword>
<feature type="binding site" evidence="9">
    <location>
        <begin position="118"/>
        <end position="126"/>
    </location>
    <ligand>
        <name>5-phospho-alpha-D-ribose 1-diphosphate</name>
        <dbReference type="ChEBI" id="CHEBI:58017"/>
    </ligand>
</feature>
<dbReference type="GO" id="GO:0004048">
    <property type="term" value="F:anthranilate phosphoribosyltransferase activity"/>
    <property type="evidence" value="ECO:0007669"/>
    <property type="project" value="UniProtKB-UniRule"/>
</dbReference>
<dbReference type="UniPathway" id="UPA00035">
    <property type="reaction ID" value="UER00041"/>
</dbReference>
<comment type="similarity">
    <text evidence="9">Belongs to the anthranilate phosphoribosyltransferase family.</text>
</comment>
<feature type="binding site" evidence="9">
    <location>
        <position position="236"/>
    </location>
    <ligand>
        <name>Mg(2+)</name>
        <dbReference type="ChEBI" id="CHEBI:18420"/>
        <label>1</label>
    </ligand>
</feature>